<dbReference type="KEGG" id="mgl:MGL_2106"/>
<dbReference type="EMBL" id="AAYY01000006">
    <property type="protein sequence ID" value="EDP43893.1"/>
    <property type="molecule type" value="Genomic_DNA"/>
</dbReference>
<feature type="domain" description="Rhamnogalacturonase A/B/Epimerase-like pectate lyase" evidence="1">
    <location>
        <begin position="1"/>
        <end position="59"/>
    </location>
</feature>
<dbReference type="RefSeq" id="XP_001731107.1">
    <property type="nucleotide sequence ID" value="XM_001731055.1"/>
</dbReference>
<dbReference type="OrthoDB" id="1046782at2759"/>
<gene>
    <name evidence="2" type="ORF">MGL_2106</name>
</gene>
<dbReference type="Gene3D" id="2.160.20.10">
    <property type="entry name" value="Single-stranded right-handed beta-helix, Pectin lyase-like"/>
    <property type="match status" value="1"/>
</dbReference>
<dbReference type="VEuPathDB" id="FungiDB:MGL_2106"/>
<dbReference type="InterPro" id="IPR012334">
    <property type="entry name" value="Pectin_lyas_fold"/>
</dbReference>
<name>A8Q101_MALGO</name>
<comment type="caution">
    <text evidence="2">The sequence shown here is derived from an EMBL/GenBank/DDBJ whole genome shotgun (WGS) entry which is preliminary data.</text>
</comment>
<evidence type="ECO:0000313" key="2">
    <source>
        <dbReference type="EMBL" id="EDP43893.1"/>
    </source>
</evidence>
<organism evidence="2 3">
    <name type="scientific">Malassezia globosa (strain ATCC MYA-4612 / CBS 7966)</name>
    <name type="common">Dandruff-associated fungus</name>
    <dbReference type="NCBI Taxonomy" id="425265"/>
    <lineage>
        <taxon>Eukaryota</taxon>
        <taxon>Fungi</taxon>
        <taxon>Dikarya</taxon>
        <taxon>Basidiomycota</taxon>
        <taxon>Ustilaginomycotina</taxon>
        <taxon>Malasseziomycetes</taxon>
        <taxon>Malasseziales</taxon>
        <taxon>Malasseziaceae</taxon>
        <taxon>Malassezia</taxon>
    </lineage>
</organism>
<reference evidence="2 3" key="1">
    <citation type="journal article" date="2007" name="Proc. Natl. Acad. Sci. U.S.A.">
        <title>Dandruff-associated Malassezia genomes reveal convergent and divergent virulence traits shared with plant and human fungal pathogens.</title>
        <authorList>
            <person name="Xu J."/>
            <person name="Saunders C.W."/>
            <person name="Hu P."/>
            <person name="Grant R.A."/>
            <person name="Boekhout T."/>
            <person name="Kuramae E.E."/>
            <person name="Kronstad J.W."/>
            <person name="Deangelis Y.M."/>
            <person name="Reeder N.L."/>
            <person name="Johnstone K.R."/>
            <person name="Leland M."/>
            <person name="Fieno A.M."/>
            <person name="Begley W.M."/>
            <person name="Sun Y."/>
            <person name="Lacey M.P."/>
            <person name="Chaudhary T."/>
            <person name="Keough T."/>
            <person name="Chu L."/>
            <person name="Sears R."/>
            <person name="Yuan B."/>
            <person name="Dawson T.L.Jr."/>
        </authorList>
    </citation>
    <scope>NUCLEOTIDE SEQUENCE [LARGE SCALE GENOMIC DNA]</scope>
    <source>
        <strain evidence="3">ATCC MYA-4612 / CBS 7966</strain>
    </source>
</reference>
<dbReference type="InterPro" id="IPR024535">
    <property type="entry name" value="RHGA/B-epi-like_pectate_lyase"/>
</dbReference>
<dbReference type="InParanoid" id="A8Q101"/>
<dbReference type="Proteomes" id="UP000008837">
    <property type="component" value="Unassembled WGS sequence"/>
</dbReference>
<dbReference type="GeneID" id="5855414"/>
<proteinExistence type="predicted"/>
<evidence type="ECO:0000313" key="3">
    <source>
        <dbReference type="Proteomes" id="UP000008837"/>
    </source>
</evidence>
<evidence type="ECO:0000259" key="1">
    <source>
        <dbReference type="Pfam" id="PF12708"/>
    </source>
</evidence>
<accession>A8Q101</accession>
<dbReference type="Pfam" id="PF12708">
    <property type="entry name" value="Pect-lyase_RHGA_epim"/>
    <property type="match status" value="1"/>
</dbReference>
<dbReference type="STRING" id="425265.A8Q101"/>
<sequence>MGNASTRPCIKPLPHFQGIAVIDENPYEESGKNWYIPQNNFFRSVSHMIIDLTDMPTEQGTGM</sequence>
<keyword evidence="3" id="KW-1185">Reference proteome</keyword>
<dbReference type="AlphaFoldDB" id="A8Q101"/>
<protein>
    <recommendedName>
        <fullName evidence="1">Rhamnogalacturonase A/B/Epimerase-like pectate lyase domain-containing protein</fullName>
    </recommendedName>
</protein>